<feature type="transmembrane region" description="Helical" evidence="2">
    <location>
        <begin position="30"/>
        <end position="48"/>
    </location>
</feature>
<dbReference type="EMBL" id="LQPJ01000098">
    <property type="protein sequence ID" value="ORW25384.1"/>
    <property type="molecule type" value="Genomic_DNA"/>
</dbReference>
<dbReference type="OrthoDB" id="4746525at2"/>
<feature type="region of interest" description="Disordered" evidence="1">
    <location>
        <begin position="477"/>
        <end position="513"/>
    </location>
</feature>
<keyword evidence="2" id="KW-1133">Transmembrane helix</keyword>
<evidence type="ECO:0000313" key="4">
    <source>
        <dbReference type="EMBL" id="ORW25387.1"/>
    </source>
</evidence>
<keyword evidence="5" id="KW-1185">Reference proteome</keyword>
<comment type="caution">
    <text evidence="4">The sequence shown here is derived from an EMBL/GenBank/DDBJ whole genome shotgun (WGS) entry which is preliminary data.</text>
</comment>
<evidence type="ECO:0000313" key="5">
    <source>
        <dbReference type="Proteomes" id="UP000193529"/>
    </source>
</evidence>
<dbReference type="EMBL" id="LQPJ01000098">
    <property type="protein sequence ID" value="ORW25387.1"/>
    <property type="molecule type" value="Genomic_DNA"/>
</dbReference>
<dbReference type="AlphaFoldDB" id="A0A1X1ZPX7"/>
<proteinExistence type="predicted"/>
<feature type="transmembrane region" description="Helical" evidence="2">
    <location>
        <begin position="328"/>
        <end position="349"/>
    </location>
</feature>
<keyword evidence="2" id="KW-0472">Membrane</keyword>
<dbReference type="Proteomes" id="UP000193529">
    <property type="component" value="Unassembled WGS sequence"/>
</dbReference>
<evidence type="ECO:0000313" key="3">
    <source>
        <dbReference type="EMBL" id="ORW25384.1"/>
    </source>
</evidence>
<name>A0A1X1ZPX7_9MYCO</name>
<organism evidence="4 5">
    <name type="scientific">Mycobacterium palustre</name>
    <dbReference type="NCBI Taxonomy" id="153971"/>
    <lineage>
        <taxon>Bacteria</taxon>
        <taxon>Bacillati</taxon>
        <taxon>Actinomycetota</taxon>
        <taxon>Actinomycetes</taxon>
        <taxon>Mycobacteriales</taxon>
        <taxon>Mycobacteriaceae</taxon>
        <taxon>Mycobacterium</taxon>
        <taxon>Mycobacterium simiae complex</taxon>
    </lineage>
</organism>
<dbReference type="RefSeq" id="WP_085078342.1">
    <property type="nucleotide sequence ID" value="NZ_JACKRZ010000299.1"/>
</dbReference>
<accession>A0A1X1ZPX7</accession>
<reference evidence="4 5" key="1">
    <citation type="submission" date="2016-01" db="EMBL/GenBank/DDBJ databases">
        <title>The new phylogeny of the genus Mycobacterium.</title>
        <authorList>
            <person name="Tarcisio F."/>
            <person name="Conor M."/>
            <person name="Antonella G."/>
            <person name="Elisabetta G."/>
            <person name="Giulia F.S."/>
            <person name="Sara T."/>
            <person name="Anna F."/>
            <person name="Clotilde B."/>
            <person name="Roberto B."/>
            <person name="Veronica D.S."/>
            <person name="Fabio R."/>
            <person name="Monica P."/>
            <person name="Olivier J."/>
            <person name="Enrico T."/>
            <person name="Nicola S."/>
        </authorList>
    </citation>
    <scope>NUCLEOTIDE SEQUENCE [LARGE SCALE GENOMIC DNA]</scope>
    <source>
        <strain evidence="4 5">DSM 44572</strain>
    </source>
</reference>
<gene>
    <name evidence="3" type="ORF">AWC19_07270</name>
    <name evidence="4" type="ORF">AWC19_07410</name>
</gene>
<sequence length="513" mass="54238">MSDDPTAQVDALVAGIGPRLDAPAVTRRDVVLVTGPWLAGVTAVVAALRERLPQHKFVESADLGPGEAPTAVVFVVSAAAALTASDCALLDAAAEHTDAVVGVVSKIDVHRNWPDVLAANRDALAAHAPRYGQVPWVGAAALPDLGEPIVDDLVGTVAARLADPDLARRNRLRAWESRLQTVVRRIDRDAEGVGRRARVDALREERSTALRQRRQAKTERTITLRGQIQQARVQLSYFARNRCSSVRTELQEDAAGLSRRKMAGFEAYTRGRVDEVVAEVSEGTTTQLADVAQVLGVPVAPQPTEGAEQLPTVDLPPPPLKSRRQETWLMMLLGAGFGLGVALTLSRLVGGLAARLSPALAIAGAAACVAIGLAVTFVVIHIRGLLRDRALLDRWVGEATASLQAVVEELVATRVLAAESMLSTALIARDEAENAQLGERVSAIDSELREHAIAAARAAAVRDREMPTVKAALNAVRAELGEPGVPPAESPGPDAGGDDTEETASRSANDDDS</sequence>
<evidence type="ECO:0000256" key="2">
    <source>
        <dbReference type="SAM" id="Phobius"/>
    </source>
</evidence>
<feature type="transmembrane region" description="Helical" evidence="2">
    <location>
        <begin position="361"/>
        <end position="382"/>
    </location>
</feature>
<dbReference type="STRING" id="153971.AWC19_07270"/>
<keyword evidence="2" id="KW-0812">Transmembrane</keyword>
<protein>
    <submittedName>
        <fullName evidence="4">Uncharacterized protein</fullName>
    </submittedName>
</protein>
<evidence type="ECO:0000256" key="1">
    <source>
        <dbReference type="SAM" id="MobiDB-lite"/>
    </source>
</evidence>